<evidence type="ECO:0000313" key="1">
    <source>
        <dbReference type="EMBL" id="RWZ78446.1"/>
    </source>
</evidence>
<keyword evidence="2" id="KW-1185">Reference proteome</keyword>
<reference evidence="1" key="1">
    <citation type="submission" date="2019-01" db="EMBL/GenBank/DDBJ databases">
        <title>Genomic signatures and co-occurrence patterns of the ultra-small Saccharimodia (Patescibacteria phylum) suggest a symbiotic lifestyle.</title>
        <authorList>
            <person name="Lemos L."/>
            <person name="Medeiros J."/>
            <person name="Andreote F."/>
            <person name="Fernandes G."/>
            <person name="Varani A."/>
            <person name="Oliveira G."/>
            <person name="Pylro V."/>
        </authorList>
    </citation>
    <scope>NUCLEOTIDE SEQUENCE [LARGE SCALE GENOMIC DNA]</scope>
    <source>
        <strain evidence="1">AMD02</strain>
    </source>
</reference>
<evidence type="ECO:0000313" key="2">
    <source>
        <dbReference type="Proteomes" id="UP000289257"/>
    </source>
</evidence>
<sequence length="178" mass="20499">MSLPGERLLLAATLDEVQEGELFDNLPPHMSLVRWSSIAEHRRAQVECGLNNIFSNQHVYQDVLGSVNDSYVIDGERVRVRLMKLKERDLKFRDAAHSLIKSLGRFDPEDRYADTKSFYEGHAKFRPLVKDTPERKIGHFESVSFQTVAMFALHADDPRHIHRVLSSYQLAHSEKEPT</sequence>
<proteinExistence type="predicted"/>
<comment type="caution">
    <text evidence="1">The sequence shown here is derived from an EMBL/GenBank/DDBJ whole genome shotgun (WGS) entry which is preliminary data.</text>
</comment>
<accession>A0A4Q0AHG7</accession>
<dbReference type="AlphaFoldDB" id="A0A4Q0AHG7"/>
<organism evidence="1 2">
    <name type="scientific">Candidatus Microsaccharimonas sossegonensis</name>
    <dbReference type="NCBI Taxonomy" id="2506948"/>
    <lineage>
        <taxon>Bacteria</taxon>
        <taxon>Candidatus Saccharimonadota</taxon>
        <taxon>Candidatus Saccharimonadia</taxon>
        <taxon>Candidatus Saccharimonadales</taxon>
        <taxon>Candidatus Saccharimonadaceae</taxon>
        <taxon>Candidatus Microsaccharimonas</taxon>
    </lineage>
</organism>
<dbReference type="Proteomes" id="UP000289257">
    <property type="component" value="Unassembled WGS sequence"/>
</dbReference>
<dbReference type="EMBL" id="SCKX01000001">
    <property type="protein sequence ID" value="RWZ78446.1"/>
    <property type="molecule type" value="Genomic_DNA"/>
</dbReference>
<name>A0A4Q0AHG7_9BACT</name>
<protein>
    <submittedName>
        <fullName evidence="1">Uncharacterized protein</fullName>
    </submittedName>
</protein>
<gene>
    <name evidence="1" type="ORF">EOT05_01655</name>
</gene>